<keyword evidence="4" id="KW-1185">Reference proteome</keyword>
<dbReference type="Proteomes" id="UP000636960">
    <property type="component" value="Unassembled WGS sequence"/>
</dbReference>
<dbReference type="Pfam" id="PF09990">
    <property type="entry name" value="DUF2231"/>
    <property type="match status" value="1"/>
</dbReference>
<protein>
    <recommendedName>
        <fullName evidence="2">DUF2231 domain-containing protein</fullName>
    </recommendedName>
</protein>
<dbReference type="InterPro" id="IPR019251">
    <property type="entry name" value="DUF2231_TM"/>
</dbReference>
<comment type="caution">
    <text evidence="3">The sequence shown here is derived from an EMBL/GenBank/DDBJ whole genome shotgun (WGS) entry which is preliminary data.</text>
</comment>
<keyword evidence="1" id="KW-1133">Transmembrane helix</keyword>
<sequence length="157" mass="16376">MFDQVNGLPVHALVLHAAVIFVPLLALGAVVYALVPAWRPKIGWAVALLAIVAPAATFVTKASGEELYDRLLAQGLSGPGKEILDDHMGYGGLTLWFALGLGLVSLVMVGLTLRKAGSLAKPAEWGLAAVMIVLAGLSGYYVFKTGDSGATAVWGQY</sequence>
<name>A0A919JZG4_9ACTN</name>
<keyword evidence="1" id="KW-0472">Membrane</keyword>
<organism evidence="3 4">
    <name type="scientific">Paractinoplanes rishiriensis</name>
    <dbReference type="NCBI Taxonomy" id="1050105"/>
    <lineage>
        <taxon>Bacteria</taxon>
        <taxon>Bacillati</taxon>
        <taxon>Actinomycetota</taxon>
        <taxon>Actinomycetes</taxon>
        <taxon>Micromonosporales</taxon>
        <taxon>Micromonosporaceae</taxon>
        <taxon>Paractinoplanes</taxon>
    </lineage>
</organism>
<evidence type="ECO:0000256" key="1">
    <source>
        <dbReference type="SAM" id="Phobius"/>
    </source>
</evidence>
<accession>A0A919JZG4</accession>
<feature type="transmembrane region" description="Helical" evidence="1">
    <location>
        <begin position="42"/>
        <end position="60"/>
    </location>
</feature>
<feature type="domain" description="DUF2231" evidence="2">
    <location>
        <begin position="7"/>
        <end position="154"/>
    </location>
</feature>
<evidence type="ECO:0000313" key="4">
    <source>
        <dbReference type="Proteomes" id="UP000636960"/>
    </source>
</evidence>
<reference evidence="3" key="1">
    <citation type="submission" date="2021-01" db="EMBL/GenBank/DDBJ databases">
        <title>Whole genome shotgun sequence of Actinoplanes rishiriensis NBRC 108556.</title>
        <authorList>
            <person name="Komaki H."/>
            <person name="Tamura T."/>
        </authorList>
    </citation>
    <scope>NUCLEOTIDE SEQUENCE</scope>
    <source>
        <strain evidence="3">NBRC 108556</strain>
    </source>
</reference>
<evidence type="ECO:0000259" key="2">
    <source>
        <dbReference type="Pfam" id="PF09990"/>
    </source>
</evidence>
<dbReference type="RefSeq" id="WP_203784824.1">
    <property type="nucleotide sequence ID" value="NZ_BOMV01000058.1"/>
</dbReference>
<dbReference type="EMBL" id="BOMV01000058">
    <property type="protein sequence ID" value="GIE97770.1"/>
    <property type="molecule type" value="Genomic_DNA"/>
</dbReference>
<feature type="transmembrane region" description="Helical" evidence="1">
    <location>
        <begin position="125"/>
        <end position="143"/>
    </location>
</feature>
<feature type="transmembrane region" description="Helical" evidence="1">
    <location>
        <begin position="93"/>
        <end position="113"/>
    </location>
</feature>
<proteinExistence type="predicted"/>
<gene>
    <name evidence="3" type="ORF">Ari01nite_52350</name>
</gene>
<dbReference type="AlphaFoldDB" id="A0A919JZG4"/>
<keyword evidence="1" id="KW-0812">Transmembrane</keyword>
<feature type="transmembrane region" description="Helical" evidence="1">
    <location>
        <begin position="12"/>
        <end position="35"/>
    </location>
</feature>
<evidence type="ECO:0000313" key="3">
    <source>
        <dbReference type="EMBL" id="GIE97770.1"/>
    </source>
</evidence>